<dbReference type="InterPro" id="IPR000415">
    <property type="entry name" value="Nitroreductase-like"/>
</dbReference>
<evidence type="ECO:0000256" key="2">
    <source>
        <dbReference type="ARBA" id="ARBA00022490"/>
    </source>
</evidence>
<proteinExistence type="predicted"/>
<dbReference type="RefSeq" id="WP_125323272.1">
    <property type="nucleotide sequence ID" value="NZ_AP024890.1"/>
</dbReference>
<dbReference type="GO" id="GO:0016491">
    <property type="term" value="F:oxidoreductase activity"/>
    <property type="evidence" value="ECO:0007669"/>
    <property type="project" value="UniProtKB-KW"/>
</dbReference>
<comment type="caution">
    <text evidence="5">The sequence shown here is derived from an EMBL/GenBank/DDBJ whole genome shotgun (WGS) entry which is preliminary data.</text>
</comment>
<dbReference type="CDD" id="cd02140">
    <property type="entry name" value="Frm2-like"/>
    <property type="match status" value="1"/>
</dbReference>
<dbReference type="InterPro" id="IPR033877">
    <property type="entry name" value="Frm2/Hbn1"/>
</dbReference>
<evidence type="ECO:0000256" key="1">
    <source>
        <dbReference type="ARBA" id="ARBA00004496"/>
    </source>
</evidence>
<dbReference type="SUPFAM" id="SSF55469">
    <property type="entry name" value="FMN-dependent nitroreductase-like"/>
    <property type="match status" value="1"/>
</dbReference>
<evidence type="ECO:0000256" key="3">
    <source>
        <dbReference type="ARBA" id="ARBA00023002"/>
    </source>
</evidence>
<evidence type="ECO:0000313" key="6">
    <source>
        <dbReference type="Proteomes" id="UP000269041"/>
    </source>
</evidence>
<feature type="domain" description="Nitroreductase" evidence="4">
    <location>
        <begin position="10"/>
        <end position="178"/>
    </location>
</feature>
<reference evidence="5 6" key="1">
    <citation type="submission" date="2018-12" db="EMBL/GenBank/DDBJ databases">
        <title>Genomic taxonomy of the Vibrionaceae family.</title>
        <authorList>
            <person name="Gomez-Gil B."/>
            <person name="Enciso-Ibarra K."/>
        </authorList>
    </citation>
    <scope>NUCLEOTIDE SEQUENCE [LARGE SCALE GENOMIC DNA]</scope>
    <source>
        <strain evidence="5 6">CAIM 594</strain>
    </source>
</reference>
<gene>
    <name evidence="5" type="ORF">EJA03_18820</name>
</gene>
<dbReference type="PANTHER" id="PTHR43035:SF1">
    <property type="entry name" value="FATTY ACID REPRESSION MUTANT PROTEIN 2-RELATED"/>
    <property type="match status" value="1"/>
</dbReference>
<dbReference type="OrthoDB" id="9810617at2"/>
<name>A0A427TXA6_9VIBR</name>
<dbReference type="PANTHER" id="PTHR43035">
    <property type="entry name" value="FATTY ACID REPRESSION MUTANT PROTEIN 2-RELATED"/>
    <property type="match status" value="1"/>
</dbReference>
<dbReference type="EMBL" id="RSFA01000143">
    <property type="protein sequence ID" value="RSD28910.1"/>
    <property type="molecule type" value="Genomic_DNA"/>
</dbReference>
<dbReference type="Gene3D" id="3.40.109.10">
    <property type="entry name" value="NADH Oxidase"/>
    <property type="match status" value="1"/>
</dbReference>
<keyword evidence="3" id="KW-0560">Oxidoreductase</keyword>
<comment type="subcellular location">
    <subcellularLocation>
        <location evidence="1">Cytoplasm</location>
    </subcellularLocation>
</comment>
<dbReference type="GO" id="GO:0005737">
    <property type="term" value="C:cytoplasm"/>
    <property type="evidence" value="ECO:0007669"/>
    <property type="project" value="UniProtKB-SubCell"/>
</dbReference>
<accession>A0A427TXA6</accession>
<dbReference type="InterPro" id="IPR029479">
    <property type="entry name" value="Nitroreductase"/>
</dbReference>
<sequence length="200" mass="22701">MKNSFLLNLERRRTIYCLGDSVTQPKKHISDLVNKAVKLSPSAFNSQSTRVVILFGNHHCKLWALVKHELSKLLTFDALDTSLSKIDACCSSGFGTVLFFEDTSVIKKLEQIYPLYAENFKNWSEQANGMAQLSVWTALAAENIGASIQHYNPIIDEGVSQEWRIPSNWKLIAQLPFGTIEKDPEDKTFITDEERCIIFE</sequence>
<evidence type="ECO:0000313" key="5">
    <source>
        <dbReference type="EMBL" id="RSD28910.1"/>
    </source>
</evidence>
<dbReference type="Pfam" id="PF00881">
    <property type="entry name" value="Nitroreductase"/>
    <property type="match status" value="1"/>
</dbReference>
<organism evidence="5 6">
    <name type="scientific">Vibrio pectenicida</name>
    <dbReference type="NCBI Taxonomy" id="62763"/>
    <lineage>
        <taxon>Bacteria</taxon>
        <taxon>Pseudomonadati</taxon>
        <taxon>Pseudomonadota</taxon>
        <taxon>Gammaproteobacteria</taxon>
        <taxon>Vibrionales</taxon>
        <taxon>Vibrionaceae</taxon>
        <taxon>Vibrio</taxon>
    </lineage>
</organism>
<evidence type="ECO:0000259" key="4">
    <source>
        <dbReference type="Pfam" id="PF00881"/>
    </source>
</evidence>
<dbReference type="AlphaFoldDB" id="A0A427TXA6"/>
<protein>
    <submittedName>
        <fullName evidence="5">Nitroreductase</fullName>
    </submittedName>
</protein>
<keyword evidence="6" id="KW-1185">Reference proteome</keyword>
<dbReference type="FunFam" id="3.40.109.10:FF:000001">
    <property type="entry name" value="Nitroreductase family"/>
    <property type="match status" value="1"/>
</dbReference>
<dbReference type="Proteomes" id="UP000269041">
    <property type="component" value="Unassembled WGS sequence"/>
</dbReference>
<dbReference type="GO" id="GO:0034599">
    <property type="term" value="P:cellular response to oxidative stress"/>
    <property type="evidence" value="ECO:0007669"/>
    <property type="project" value="InterPro"/>
</dbReference>
<keyword evidence="2" id="KW-0963">Cytoplasm</keyword>